<dbReference type="AlphaFoldDB" id="A0A0Q9XVR1"/>
<proteinExistence type="predicted"/>
<reference evidence="1 2" key="1">
    <citation type="submission" date="2015-06" db="EMBL/GenBank/DDBJ databases">
        <title>Genome sequencing project of Bacillus galactosidilyticus PL133.</title>
        <authorList>
            <person name="Gaiero J."/>
            <person name="Nicol R."/>
            <person name="Habash M."/>
        </authorList>
    </citation>
    <scope>NUCLEOTIDE SEQUENCE [LARGE SCALE GENOMIC DNA]</scope>
    <source>
        <strain evidence="1 2">PL133</strain>
    </source>
</reference>
<name>A0A0Q9XVR1_9BACI</name>
<dbReference type="PATRIC" id="fig|217031.4.peg.3807"/>
<sequence>MYYEEEFFLAEDYGRRRRPNRNVELECSCNVLGGTDRNPDCGCGRQDPDRTEKHVYHHIVEDKNSCHDSCNSPVADKGCGKGCACHQLKNMAVSTAVTLYLEGVAAPIAGATFSSFDPRTYF</sequence>
<gene>
    <name evidence="1" type="ORF">ACA29_11440</name>
</gene>
<accession>A0A0Q9XVR1</accession>
<organism evidence="1 2">
    <name type="scientific">Lederbergia galactosidilytica</name>
    <dbReference type="NCBI Taxonomy" id="217031"/>
    <lineage>
        <taxon>Bacteria</taxon>
        <taxon>Bacillati</taxon>
        <taxon>Bacillota</taxon>
        <taxon>Bacilli</taxon>
        <taxon>Bacillales</taxon>
        <taxon>Bacillaceae</taxon>
        <taxon>Lederbergia</taxon>
    </lineage>
</organism>
<dbReference type="EMBL" id="LGPB01000091">
    <property type="protein sequence ID" value="KRG12549.1"/>
    <property type="molecule type" value="Genomic_DNA"/>
</dbReference>
<dbReference type="Proteomes" id="UP000053881">
    <property type="component" value="Unassembled WGS sequence"/>
</dbReference>
<evidence type="ECO:0000313" key="2">
    <source>
        <dbReference type="Proteomes" id="UP000053881"/>
    </source>
</evidence>
<comment type="caution">
    <text evidence="1">The sequence shown here is derived from an EMBL/GenBank/DDBJ whole genome shotgun (WGS) entry which is preliminary data.</text>
</comment>
<protein>
    <submittedName>
        <fullName evidence="1">Uncharacterized protein</fullName>
    </submittedName>
</protein>
<evidence type="ECO:0000313" key="1">
    <source>
        <dbReference type="EMBL" id="KRG12549.1"/>
    </source>
</evidence>